<comment type="caution">
    <text evidence="2">The sequence shown here is derived from an EMBL/GenBank/DDBJ whole genome shotgun (WGS) entry which is preliminary data.</text>
</comment>
<keyword evidence="3" id="KW-1185">Reference proteome</keyword>
<dbReference type="EMBL" id="MWIH01000008">
    <property type="protein sequence ID" value="OQO89858.1"/>
    <property type="molecule type" value="Genomic_DNA"/>
</dbReference>
<proteinExistence type="predicted"/>
<dbReference type="Proteomes" id="UP000192591">
    <property type="component" value="Unassembled WGS sequence"/>
</dbReference>
<dbReference type="AlphaFoldDB" id="A0A1V8ZYI5"/>
<feature type="compositionally biased region" description="Basic residues" evidence="1">
    <location>
        <begin position="11"/>
        <end position="21"/>
    </location>
</feature>
<feature type="compositionally biased region" description="Basic and acidic residues" evidence="1">
    <location>
        <begin position="22"/>
        <end position="32"/>
    </location>
</feature>
<organism evidence="2 3">
    <name type="scientific">Saccharomonospora piscinae</name>
    <dbReference type="NCBI Taxonomy" id="687388"/>
    <lineage>
        <taxon>Bacteria</taxon>
        <taxon>Bacillati</taxon>
        <taxon>Actinomycetota</taxon>
        <taxon>Actinomycetes</taxon>
        <taxon>Pseudonocardiales</taxon>
        <taxon>Pseudonocardiaceae</taxon>
        <taxon>Saccharomonospora</taxon>
    </lineage>
</organism>
<reference evidence="2 3" key="1">
    <citation type="submission" date="2017-02" db="EMBL/GenBank/DDBJ databases">
        <title>Draft genome of Saccharomonospora sp. 154.</title>
        <authorList>
            <person name="Alonso-Carmona G.S."/>
            <person name="De La Haba R."/>
            <person name="Vera-Gargallo B."/>
            <person name="Sandoval-Trujillo A.H."/>
            <person name="Ramirez-Duran N."/>
            <person name="Ventosa A."/>
        </authorList>
    </citation>
    <scope>NUCLEOTIDE SEQUENCE [LARGE SCALE GENOMIC DNA]</scope>
    <source>
        <strain evidence="2 3">LRS4.154</strain>
    </source>
</reference>
<name>A0A1V8ZYI5_SACPI</name>
<feature type="region of interest" description="Disordered" evidence="1">
    <location>
        <begin position="1"/>
        <end position="84"/>
    </location>
</feature>
<gene>
    <name evidence="2" type="ORF">B1813_18600</name>
</gene>
<sequence length="84" mass="9330">MARDRSILRRVTGRSRSHLRLGHPDVRVDLPSHTRGVRQGNSTGNYEKQPGHLPDGRSTAERSTGIRSRTKEPILPGMPNLSPP</sequence>
<evidence type="ECO:0000313" key="2">
    <source>
        <dbReference type="EMBL" id="OQO89858.1"/>
    </source>
</evidence>
<dbReference type="STRING" id="1962155.B1813_18600"/>
<protein>
    <submittedName>
        <fullName evidence="2">Uncharacterized protein</fullName>
    </submittedName>
</protein>
<evidence type="ECO:0000256" key="1">
    <source>
        <dbReference type="SAM" id="MobiDB-lite"/>
    </source>
</evidence>
<accession>A0A1V8ZYI5</accession>
<evidence type="ECO:0000313" key="3">
    <source>
        <dbReference type="Proteomes" id="UP000192591"/>
    </source>
</evidence>